<evidence type="ECO:0000256" key="1">
    <source>
        <dbReference type="SAM" id="MobiDB-lite"/>
    </source>
</evidence>
<feature type="compositionally biased region" description="Low complexity" evidence="1">
    <location>
        <begin position="350"/>
        <end position="372"/>
    </location>
</feature>
<feature type="compositionally biased region" description="Low complexity" evidence="1">
    <location>
        <begin position="105"/>
        <end position="115"/>
    </location>
</feature>
<feature type="region of interest" description="Disordered" evidence="1">
    <location>
        <begin position="277"/>
        <end position="392"/>
    </location>
</feature>
<feature type="region of interest" description="Disordered" evidence="1">
    <location>
        <begin position="1141"/>
        <end position="1170"/>
    </location>
</feature>
<protein>
    <submittedName>
        <fullName evidence="2">Uncharacterized protein</fullName>
    </submittedName>
</protein>
<feature type="compositionally biased region" description="Gly residues" evidence="1">
    <location>
        <begin position="334"/>
        <end position="344"/>
    </location>
</feature>
<evidence type="ECO:0000313" key="3">
    <source>
        <dbReference type="Proteomes" id="UP001176521"/>
    </source>
</evidence>
<feature type="compositionally biased region" description="Gly residues" evidence="1">
    <location>
        <begin position="294"/>
        <end position="303"/>
    </location>
</feature>
<feature type="region of interest" description="Disordered" evidence="1">
    <location>
        <begin position="550"/>
        <end position="570"/>
    </location>
</feature>
<name>A0AAN6JKF2_9BASI</name>
<feature type="compositionally biased region" description="Low complexity" evidence="1">
    <location>
        <begin position="86"/>
        <end position="97"/>
    </location>
</feature>
<evidence type="ECO:0000313" key="2">
    <source>
        <dbReference type="EMBL" id="KAK0531941.1"/>
    </source>
</evidence>
<feature type="region of interest" description="Disordered" evidence="1">
    <location>
        <begin position="1"/>
        <end position="36"/>
    </location>
</feature>
<dbReference type="EMBL" id="JAPDMQ010000172">
    <property type="protein sequence ID" value="KAK0531941.1"/>
    <property type="molecule type" value="Genomic_DNA"/>
</dbReference>
<keyword evidence="3" id="KW-1185">Reference proteome</keyword>
<dbReference type="InterPro" id="IPR051425">
    <property type="entry name" value="Formin_Homology"/>
</dbReference>
<feature type="compositionally biased region" description="Pro residues" evidence="1">
    <location>
        <begin position="373"/>
        <end position="384"/>
    </location>
</feature>
<reference evidence="2" key="1">
    <citation type="journal article" date="2023" name="PhytoFront">
        <title>Draft Genome Resources of Seven Strains of Tilletia horrida, Causal Agent of Kernel Smut of Rice.</title>
        <authorList>
            <person name="Khanal S."/>
            <person name="Antony Babu S."/>
            <person name="Zhou X.G."/>
        </authorList>
    </citation>
    <scope>NUCLEOTIDE SEQUENCE</scope>
    <source>
        <strain evidence="2">TX3</strain>
    </source>
</reference>
<feature type="compositionally biased region" description="Low complexity" evidence="1">
    <location>
        <begin position="313"/>
        <end position="333"/>
    </location>
</feature>
<feature type="compositionally biased region" description="Low complexity" evidence="1">
    <location>
        <begin position="440"/>
        <end position="450"/>
    </location>
</feature>
<feature type="region of interest" description="Disordered" evidence="1">
    <location>
        <begin position="1392"/>
        <end position="1418"/>
    </location>
</feature>
<proteinExistence type="predicted"/>
<comment type="caution">
    <text evidence="2">The sequence shown here is derived from an EMBL/GenBank/DDBJ whole genome shotgun (WGS) entry which is preliminary data.</text>
</comment>
<feature type="region of interest" description="Disordered" evidence="1">
    <location>
        <begin position="64"/>
        <end position="144"/>
    </location>
</feature>
<gene>
    <name evidence="2" type="ORF">OC842_003457</name>
</gene>
<feature type="region of interest" description="Disordered" evidence="1">
    <location>
        <begin position="425"/>
        <end position="452"/>
    </location>
</feature>
<dbReference type="PANTHER" id="PTHR45725:SF18">
    <property type="entry name" value="ORC1-LIKE AAA ATPASE DOMAIN-CONTAINING PROTEIN"/>
    <property type="match status" value="1"/>
</dbReference>
<feature type="compositionally biased region" description="Basic and acidic residues" evidence="1">
    <location>
        <begin position="1407"/>
        <end position="1418"/>
    </location>
</feature>
<sequence length="1525" mass="158943">MSEPKRRRIEPTAESSSGVGGTRKAAPTAALSSERLSQEVDALLRGRHGERSIAWSPHSLIAFASPAPRPVTPTDGLVAPAPTQKAKLATDADAAVAPDRDGRPSGSAGSTQAGGAKDESGKNAGSPEVDGSGGRHTEDAAKTTAAAVAAEAAAAAAAAQEQASEQIQAQAQAFHALLPPPAQSVTLRYMPMQHSSKTGTSSAPKPPALTHKLFPSLSLLPVTSAVSSAKLISFSPSGRTLIAYFPAAPLARCVAAATRAGELAAAAHIHAQMHAQAQAQAHAQAQAQSQTAGSGAGAGGTGSAGAPLRDARAGASGSAQTGSGSGAQAVSAGAGAGAGTGTGTPGNSRTAAATGPGPASGTPSGQPSAAGPHPHPPPPPPDPSQVPTSLAPSAGKGRLCIWTQGASRALNDWVLRQVIFVDDEDADEGSGASKSENDGSASSPRPAAAPGFVHLDGIKEPVAVPIPAAPLSGPDAVLEGVGMPTAPVMVGDICEVRWCDDGSKLFFHPNVAVQPAKPGEGGAETGPINGPQPLTDPLDSYIRDAMRGPTLARVDPNAGPSSKNQGSPGIPVLDDPEEACFLFSSRGTFTVLHRHISRQPRGAQSFPNPPAFAITTTTLFEADILALGARSSRTLEAEQAFGPKGGGRRKIGRQRISHLAVGGAAEDPLGLLSTATGFSGASGLSLGLGGAGDGGLGLGIGLDLQLNFKGGGNGTDDRSEVAHAALEGMIGLTELQLKQHGNLTALVVRPLEPVPMPRSQRFGTDEATCSSLTHLQWLEHPSQTPSAPEGPAPLPLLLVCSHDASAPSTASMTSVSMDVDLQHRTDPSSSVHKYLFRRQVDSLTEAFGSLECKKADLPPGRADWGFYEAGAVLLTGQTILSILPPQDMLLDNCLVTIAARHERLEGEQDADGSPRRDLWLHKWAWLDSRSLELSEVMHAGLVPFNSSYNHVRSVWSPSPNRTFVARMVGERSEGRIQILSMPAIPKFSSLDPSTRLGILLGRGLRAGSSCEDMASLLLDFSDDASLQSALNDALDRAGTAQGGGNTPMQSRNRLGQIQKLAELYMLTRGRNLDVQRFFLELLCSTRLLALNDLGRLTPYLPFRFDAIWALLAQLSWMLQCLNKLSRTAVYLEAEKYAAGLMTRPREHPPPPEANGSHGNEGGASSNHTGSQTKFAARNTVLELLVLPAPLALFTHVANGLYKLAFWLVGDEVGPPPSTLIDARDAATGKASAKYKAFGVRNVAFTAAVCHSVIAWRKRQVGEGDLIPSLEAFQGPGAHTTIAQQFEHAADACRAILDASAVNLHSAVVALENMRAMLGTGTGNGAEDAKGSWWTHMASAMLSDKPEYQEQAAGWLSDDHGCEVDLVSLFVSPEDLLDDVHALDRINVSAAATAQMRPELRPSGPKQQDPHSRHARSAEQDLLYVRDEVDMDLLTVDVIRKTALQLPPVNYDQSAAATAALLGGFGASHQHAPPPPVPTVVKSCVRCGARTGAFELPPVLAKGVAPVEEAFRRRCLCGGNWWLLST</sequence>
<feature type="compositionally biased region" description="Low complexity" evidence="1">
    <location>
        <begin position="277"/>
        <end position="293"/>
    </location>
</feature>
<organism evidence="2 3">
    <name type="scientific">Tilletia horrida</name>
    <dbReference type="NCBI Taxonomy" id="155126"/>
    <lineage>
        <taxon>Eukaryota</taxon>
        <taxon>Fungi</taxon>
        <taxon>Dikarya</taxon>
        <taxon>Basidiomycota</taxon>
        <taxon>Ustilaginomycotina</taxon>
        <taxon>Exobasidiomycetes</taxon>
        <taxon>Tilletiales</taxon>
        <taxon>Tilletiaceae</taxon>
        <taxon>Tilletia</taxon>
    </lineage>
</organism>
<dbReference type="Proteomes" id="UP001176521">
    <property type="component" value="Unassembled WGS sequence"/>
</dbReference>
<dbReference type="PANTHER" id="PTHR45725">
    <property type="entry name" value="FORMIN HOMOLOGY 2 FAMILY MEMBER"/>
    <property type="match status" value="1"/>
</dbReference>
<accession>A0AAN6JKF2</accession>